<reference evidence="2" key="1">
    <citation type="submission" date="2016-10" db="EMBL/GenBank/DDBJ databases">
        <authorList>
            <person name="Varghese N."/>
            <person name="Submissions S."/>
        </authorList>
    </citation>
    <scope>NUCLEOTIDE SEQUENCE [LARGE SCALE GENOMIC DNA]</scope>
    <source>
        <strain evidence="2">DSM 25730</strain>
    </source>
</reference>
<dbReference type="EMBL" id="FOMI01000002">
    <property type="protein sequence ID" value="SFC96692.1"/>
    <property type="molecule type" value="Genomic_DNA"/>
</dbReference>
<dbReference type="STRING" id="870482.SAMN04487987_102285"/>
<evidence type="ECO:0000313" key="1">
    <source>
        <dbReference type="EMBL" id="SFC96692.1"/>
    </source>
</evidence>
<gene>
    <name evidence="1" type="ORF">SAMN04487987_102285</name>
</gene>
<keyword evidence="2" id="KW-1185">Reference proteome</keyword>
<dbReference type="RefSeq" id="WP_092849449.1">
    <property type="nucleotide sequence ID" value="NZ_FOMI01000002.1"/>
</dbReference>
<proteinExistence type="predicted"/>
<dbReference type="PROSITE" id="PS51257">
    <property type="entry name" value="PROKAR_LIPOPROTEIN"/>
    <property type="match status" value="1"/>
</dbReference>
<dbReference type="OrthoDB" id="282859at2"/>
<dbReference type="AlphaFoldDB" id="A0A1I1NHE7"/>
<accession>A0A1I1NHE7</accession>
<protein>
    <submittedName>
        <fullName evidence="1">Uncharacterized protein</fullName>
    </submittedName>
</protein>
<organism evidence="1 2">
    <name type="scientific">Algibacter pectinivorans</name>
    <dbReference type="NCBI Taxonomy" id="870482"/>
    <lineage>
        <taxon>Bacteria</taxon>
        <taxon>Pseudomonadati</taxon>
        <taxon>Bacteroidota</taxon>
        <taxon>Flavobacteriia</taxon>
        <taxon>Flavobacteriales</taxon>
        <taxon>Flavobacteriaceae</taxon>
        <taxon>Algibacter</taxon>
    </lineage>
</organism>
<sequence length="301" mass="34409">MKNILLTLTLSASIFATSCKNNTEAKTETTTVETATKDLALKPESWINARVEKAKTKLQSTEAGNIIWQAMEAHGGLKNWYSNGPVSFHFDYLPLDGKTRRNTHQTIDTWSNKARHQSLTDPTNEFGWTGEKAWKKTKDSLAFPFDMRFWALTPHYFLSQPFVFDGEGVNFKKLEDKTHKDETFNVVKVTFSPGTGDAPDDYYILYFSKTTHKLAVIRYIVSYPEYFKDGKMKHSPEKFMEIQGYQTVNGIEFPTAYHTHWLTKNETAGEHITTITVDNISFKPELENAYFNMPNGAAVIE</sequence>
<dbReference type="Proteomes" id="UP000199439">
    <property type="component" value="Unassembled WGS sequence"/>
</dbReference>
<name>A0A1I1NHE7_9FLAO</name>
<evidence type="ECO:0000313" key="2">
    <source>
        <dbReference type="Proteomes" id="UP000199439"/>
    </source>
</evidence>